<name>A0A7G9G1V2_9FIRM</name>
<evidence type="ECO:0000256" key="7">
    <source>
        <dbReference type="SAM" id="Phobius"/>
    </source>
</evidence>
<evidence type="ECO:0000256" key="5">
    <source>
        <dbReference type="ARBA" id="ARBA00022989"/>
    </source>
</evidence>
<dbReference type="GO" id="GO:0098797">
    <property type="term" value="C:plasma membrane protein complex"/>
    <property type="evidence" value="ECO:0007669"/>
    <property type="project" value="TreeGrafter"/>
</dbReference>
<dbReference type="InterPro" id="IPR051447">
    <property type="entry name" value="Lipoprotein-release_system"/>
</dbReference>
<dbReference type="KEGG" id="qdo:H9Q78_10000"/>
<reference evidence="9 10" key="1">
    <citation type="submission" date="2020-08" db="EMBL/GenBank/DDBJ databases">
        <authorList>
            <person name="Liu C."/>
            <person name="Sun Q."/>
        </authorList>
    </citation>
    <scope>NUCLEOTIDE SEQUENCE [LARGE SCALE GENOMIC DNA]</scope>
    <source>
        <strain evidence="9 10">NSJ-38</strain>
    </source>
</reference>
<keyword evidence="3" id="KW-1003">Cell membrane</keyword>
<sequence>MNVVRRAWYYTSRKRGKSLIIFFCLTVSGTMLLSMLGVQGASFELKKQIQKRTETSLEVSRMDKGEPVTEKDVDLIQKRQEIIRINRNSSLTAKPVDFSPVLDNTGKGDTESGITLHFCDSSDSCEDFVNLKYRMIMGDPISGAAESGRAVISKWLAKQNSLTVGDKLTVRFLEGTEDGDDDRAEAESERTVTVSGIFESPGLSVEQQGAVPPALRMENQIFADFSVSKGTTAAHEFERVSFYLEDPEALDAFAEELYESLGGRYEISDRSGMYDRMKGSLEQAGRLTEFLIAVTILASGLTLFLILSMWIRDRKKELAIYLSMGYGKANICMQVMAEGSGILLAAFLPSVLAGGKAAGILAGGIIPDMTDFAAVQVSITGAEAAAALFLGMLVVWTAAAAALLPVLRMNPRAILAKNE</sequence>
<feature type="transmembrane region" description="Helical" evidence="7">
    <location>
        <begin position="342"/>
        <end position="366"/>
    </location>
</feature>
<keyword evidence="6 7" id="KW-0472">Membrane</keyword>
<dbReference type="AlphaFoldDB" id="A0A7G9G1V2"/>
<keyword evidence="4 7" id="KW-0812">Transmembrane</keyword>
<feature type="transmembrane region" description="Helical" evidence="7">
    <location>
        <begin position="290"/>
        <end position="311"/>
    </location>
</feature>
<organism evidence="9 10">
    <name type="scientific">Qiania dongpingensis</name>
    <dbReference type="NCBI Taxonomy" id="2763669"/>
    <lineage>
        <taxon>Bacteria</taxon>
        <taxon>Bacillati</taxon>
        <taxon>Bacillota</taxon>
        <taxon>Clostridia</taxon>
        <taxon>Lachnospirales</taxon>
        <taxon>Lachnospiraceae</taxon>
        <taxon>Qiania</taxon>
    </lineage>
</organism>
<dbReference type="Proteomes" id="UP000515823">
    <property type="component" value="Chromosome"/>
</dbReference>
<dbReference type="EMBL" id="CP060634">
    <property type="protein sequence ID" value="QNM04784.1"/>
    <property type="molecule type" value="Genomic_DNA"/>
</dbReference>
<evidence type="ECO:0000256" key="3">
    <source>
        <dbReference type="ARBA" id="ARBA00022475"/>
    </source>
</evidence>
<dbReference type="PANTHER" id="PTHR30489:SF0">
    <property type="entry name" value="LIPOPROTEIN-RELEASING SYSTEM TRANSMEMBRANE PROTEIN LOLE"/>
    <property type="match status" value="1"/>
</dbReference>
<evidence type="ECO:0000313" key="9">
    <source>
        <dbReference type="EMBL" id="QNM04784.1"/>
    </source>
</evidence>
<evidence type="ECO:0000259" key="8">
    <source>
        <dbReference type="Pfam" id="PF02687"/>
    </source>
</evidence>
<dbReference type="PANTHER" id="PTHR30489">
    <property type="entry name" value="LIPOPROTEIN-RELEASING SYSTEM TRANSMEMBRANE PROTEIN LOLE"/>
    <property type="match status" value="1"/>
</dbReference>
<proteinExistence type="inferred from homology"/>
<comment type="subcellular location">
    <subcellularLocation>
        <location evidence="1">Cell membrane</location>
        <topology evidence="1">Multi-pass membrane protein</topology>
    </subcellularLocation>
</comment>
<protein>
    <submittedName>
        <fullName evidence="9">ABC transporter permease</fullName>
    </submittedName>
</protein>
<feature type="domain" description="ABC3 transporter permease C-terminal" evidence="8">
    <location>
        <begin position="290"/>
        <end position="411"/>
    </location>
</feature>
<evidence type="ECO:0000256" key="6">
    <source>
        <dbReference type="ARBA" id="ARBA00023136"/>
    </source>
</evidence>
<comment type="similarity">
    <text evidence="2">Belongs to the ABC-4 integral membrane protein family. LolC/E subfamily.</text>
</comment>
<evidence type="ECO:0000256" key="2">
    <source>
        <dbReference type="ARBA" id="ARBA00005236"/>
    </source>
</evidence>
<dbReference type="RefSeq" id="WP_249301437.1">
    <property type="nucleotide sequence ID" value="NZ_CP060634.1"/>
</dbReference>
<dbReference type="InterPro" id="IPR003838">
    <property type="entry name" value="ABC3_permease_C"/>
</dbReference>
<keyword evidence="10" id="KW-1185">Reference proteome</keyword>
<evidence type="ECO:0000256" key="4">
    <source>
        <dbReference type="ARBA" id="ARBA00022692"/>
    </source>
</evidence>
<dbReference type="GO" id="GO:0044874">
    <property type="term" value="P:lipoprotein localization to outer membrane"/>
    <property type="evidence" value="ECO:0007669"/>
    <property type="project" value="TreeGrafter"/>
</dbReference>
<keyword evidence="5 7" id="KW-1133">Transmembrane helix</keyword>
<feature type="transmembrane region" description="Helical" evidence="7">
    <location>
        <begin position="386"/>
        <end position="407"/>
    </location>
</feature>
<accession>A0A7G9G1V2</accession>
<gene>
    <name evidence="9" type="ORF">H9Q78_10000</name>
</gene>
<evidence type="ECO:0000313" key="10">
    <source>
        <dbReference type="Proteomes" id="UP000515823"/>
    </source>
</evidence>
<evidence type="ECO:0000256" key="1">
    <source>
        <dbReference type="ARBA" id="ARBA00004651"/>
    </source>
</evidence>
<dbReference type="Pfam" id="PF02687">
    <property type="entry name" value="FtsX"/>
    <property type="match status" value="1"/>
</dbReference>